<dbReference type="AlphaFoldDB" id="A0A845RS15"/>
<accession>A0A845RS15</accession>
<gene>
    <name evidence="1" type="ORF">D3Z39_16445</name>
</gene>
<comment type="caution">
    <text evidence="1">The sequence shown here is derived from an EMBL/GenBank/DDBJ whole genome shotgun (WGS) entry which is preliminary data.</text>
</comment>
<name>A0A845RS15_9FIRM</name>
<sequence length="60" mass="6876">MFANSLRMQGKKCRDPFGFRGFLTQHPPLFLDVPTMENPFAGADGQFFIDCVAIYKKLFD</sequence>
<evidence type="ECO:0000313" key="1">
    <source>
        <dbReference type="EMBL" id="NBI80412.1"/>
    </source>
</evidence>
<evidence type="ECO:0000313" key="2">
    <source>
        <dbReference type="Proteomes" id="UP000446348"/>
    </source>
</evidence>
<dbReference type="Proteomes" id="UP000446348">
    <property type="component" value="Unassembled WGS sequence"/>
</dbReference>
<reference evidence="1 2" key="1">
    <citation type="submission" date="2018-08" db="EMBL/GenBank/DDBJ databases">
        <title>Murine metabolic-syndrome-specific gut microbial biobank.</title>
        <authorList>
            <person name="Liu C."/>
        </authorList>
    </citation>
    <scope>NUCLEOTIDE SEQUENCE [LARGE SCALE GENOMIC DNA]</scope>
    <source>
        <strain evidence="1 2">X69</strain>
    </source>
</reference>
<protein>
    <submittedName>
        <fullName evidence="1">Uncharacterized protein</fullName>
    </submittedName>
</protein>
<proteinExistence type="predicted"/>
<organism evidence="1 2">
    <name type="scientific">Anaerotruncus colihominis</name>
    <dbReference type="NCBI Taxonomy" id="169435"/>
    <lineage>
        <taxon>Bacteria</taxon>
        <taxon>Bacillati</taxon>
        <taxon>Bacillota</taxon>
        <taxon>Clostridia</taxon>
        <taxon>Eubacteriales</taxon>
        <taxon>Oscillospiraceae</taxon>
        <taxon>Anaerotruncus</taxon>
    </lineage>
</organism>
<dbReference type="EMBL" id="QXWZ01000055">
    <property type="protein sequence ID" value="NBI80412.1"/>
    <property type="molecule type" value="Genomic_DNA"/>
</dbReference>